<keyword evidence="8 17" id="KW-0274">FAD</keyword>
<evidence type="ECO:0000259" key="22">
    <source>
        <dbReference type="PROSITE" id="PS00624"/>
    </source>
</evidence>
<dbReference type="InterPro" id="IPR036188">
    <property type="entry name" value="FAD/NAD-bd_sf"/>
</dbReference>
<dbReference type="EC" id="1.1.99.29" evidence="5"/>
<evidence type="ECO:0000256" key="9">
    <source>
        <dbReference type="ARBA" id="ARBA00023002"/>
    </source>
</evidence>
<evidence type="ECO:0000256" key="11">
    <source>
        <dbReference type="ARBA" id="ARBA00033986"/>
    </source>
</evidence>
<evidence type="ECO:0000256" key="2">
    <source>
        <dbReference type="ARBA" id="ARBA00004613"/>
    </source>
</evidence>
<dbReference type="PROSITE" id="PS00623">
    <property type="entry name" value="GMC_OXRED_1"/>
    <property type="match status" value="1"/>
</dbReference>
<feature type="domain" description="Glucose-methanol-choline oxidoreductase N-terminal" evidence="22">
    <location>
        <begin position="331"/>
        <end position="345"/>
    </location>
</feature>
<evidence type="ECO:0000259" key="21">
    <source>
        <dbReference type="PROSITE" id="PS00623"/>
    </source>
</evidence>
<feature type="active site" description="Proton donor" evidence="16">
    <location>
        <position position="579"/>
    </location>
</feature>
<dbReference type="GO" id="GO:0033718">
    <property type="term" value="F:pyranose dehydrogenase (acceptor) activity"/>
    <property type="evidence" value="ECO:0007669"/>
    <property type="project" value="UniProtKB-EC"/>
</dbReference>
<dbReference type="InterPro" id="IPR012132">
    <property type="entry name" value="GMC_OxRdtase"/>
</dbReference>
<keyword evidence="9" id="KW-0560">Oxidoreductase</keyword>
<evidence type="ECO:0000313" key="24">
    <source>
        <dbReference type="Proteomes" id="UP000521872"/>
    </source>
</evidence>
<dbReference type="AlphaFoldDB" id="A0A8H4QHF2"/>
<keyword evidence="24" id="KW-1185">Reference proteome</keyword>
<feature type="active site" description="Proton acceptor" evidence="16">
    <location>
        <position position="622"/>
    </location>
</feature>
<dbReference type="Gene3D" id="3.30.560.10">
    <property type="entry name" value="Glucose Oxidase, domain 3"/>
    <property type="match status" value="1"/>
</dbReference>
<comment type="subcellular location">
    <subcellularLocation>
        <location evidence="2">Secreted</location>
    </subcellularLocation>
</comment>
<evidence type="ECO:0000313" key="23">
    <source>
        <dbReference type="EMBL" id="KAF4611180.1"/>
    </source>
</evidence>
<keyword evidence="7 18" id="KW-0285">Flavoprotein</keyword>
<evidence type="ECO:0000256" key="17">
    <source>
        <dbReference type="PIRSR" id="PIRSR000137-2"/>
    </source>
</evidence>
<comment type="caution">
    <text evidence="23">The sequence shown here is derived from an EMBL/GenBank/DDBJ whole genome shotgun (WGS) entry which is preliminary data.</text>
</comment>
<evidence type="ECO:0000256" key="1">
    <source>
        <dbReference type="ARBA" id="ARBA00001974"/>
    </source>
</evidence>
<dbReference type="SUPFAM" id="SSF54373">
    <property type="entry name" value="FAD-linked reductases, C-terminal domain"/>
    <property type="match status" value="1"/>
</dbReference>
<feature type="compositionally biased region" description="Polar residues" evidence="19">
    <location>
        <begin position="657"/>
        <end position="672"/>
    </location>
</feature>
<comment type="function">
    <text evidence="10">Catalyzes the single-oxidation or sequential double oxidation reaction of carbohydrates primarily at carbon-2 and/or carbon-3 with the concomitant reduction of the flavin. The enzyme exhibits a broad sugar substrate specificity, oxidizing different aldopyranoses to the corresponding C-1, C-2, C-3 or C-1,2, C-2,3 and C-3,4 (di)dehydro sugars with substrate-specific regioselectivity. Accepts only a narrow range of electron acceptors such as substituted benzoquinones and complexed metal ions and reacts extremely slowly with O(2) as acceptor. May play a role in the natural recycling of plant matter by oxidizing all major monosaccharides in lignocellulose and by reducing quinone compounds or reactive radical species generated during lignin depolymerization.</text>
</comment>
<feature type="signal peptide" evidence="20">
    <location>
        <begin position="1"/>
        <end position="19"/>
    </location>
</feature>
<dbReference type="InterPro" id="IPR007867">
    <property type="entry name" value="GMC_OxRtase_C"/>
</dbReference>
<evidence type="ECO:0000256" key="6">
    <source>
        <dbReference type="ARBA" id="ARBA00022525"/>
    </source>
</evidence>
<evidence type="ECO:0000256" key="7">
    <source>
        <dbReference type="ARBA" id="ARBA00022630"/>
    </source>
</evidence>
<keyword evidence="20" id="KW-0732">Signal</keyword>
<feature type="chain" id="PRO_5034203776" description="pyranose dehydrogenase (acceptor)" evidence="20">
    <location>
        <begin position="20"/>
        <end position="699"/>
    </location>
</feature>
<keyword evidence="6" id="KW-0964">Secreted</keyword>
<dbReference type="GO" id="GO:0005576">
    <property type="term" value="C:extracellular region"/>
    <property type="evidence" value="ECO:0007669"/>
    <property type="project" value="UniProtKB-SubCell"/>
</dbReference>
<feature type="binding site" evidence="17">
    <location>
        <position position="134"/>
    </location>
    <ligand>
        <name>FAD</name>
        <dbReference type="ChEBI" id="CHEBI:57692"/>
    </ligand>
</feature>
<sequence length="699" mass="72796">MVSLDLLTLCLVSLSLVNASPAHDIPPHHYDALKLLQPRNYISPSQRSQSYDYIIAGGGLAGLVLASRLSEDPSVTVLVLEAGPSGDDRKADIDTPSTTYFNSLLGKAPYDWVYSTVAQKNANGRVMSQPRGRVLGGSSTVNGMYYVRPSKTEVDAWSSLISPNSASSWSWDPFFDALKATETFTPPSDDVVAVAGMKWDASSHGTSGRLRTTYPGYMLPLSSAWLPSLSAAGISTSSNSYAGTNVGGMFALSTINPSNWTRSYARSAFLDPLPPRKNLHVMFGVTVERVTFNSTADANGNKVASGVQFSTEQGAQVQSVSANKEVVLAGGAMGTPHLLLVSGVGPKDVLSSAGVNMNVELGGVGQHFMDHLAVGVFFPVNQGVDTQGSIHASGNALSKTPEFNSFINSGVAYVNGSALFGSDENFQTFLSGITSDSTKSTALSSVPSTYDEVKQGYEAIYDATTGTIMKDGVGLVEILLSVNAGNGVAIQAALQQPLSHGRLYINSASVYDKPLIDPQYFTHPADITILRQGVKLARAIGGSAPLSNSLQAETTPGPDVSSDADIEDWLRQNANTEYHPCGGAAMLPKEKGGVVDADLKVYGTSNLRVVDSSVFPVSFSAHLMAPTYALAYKAADIILAAGKPQTSSSSSASSASNTGTAPAGQTNNVQNQSGAGRTVGVAGAGAVLAAVGGLVGLLL</sequence>
<feature type="binding site" evidence="17">
    <location>
        <position position="287"/>
    </location>
    <ligand>
        <name>FAD</name>
        <dbReference type="ChEBI" id="CHEBI:57692"/>
    </ligand>
</feature>
<proteinExistence type="inferred from homology"/>
<protein>
    <recommendedName>
        <fullName evidence="5">pyranose dehydrogenase (acceptor)</fullName>
        <ecNumber evidence="5">1.1.99.29</ecNumber>
    </recommendedName>
</protein>
<evidence type="ECO:0000256" key="4">
    <source>
        <dbReference type="ARBA" id="ARBA00011245"/>
    </source>
</evidence>
<evidence type="ECO:0000256" key="16">
    <source>
        <dbReference type="PIRSR" id="PIRSR000137-1"/>
    </source>
</evidence>
<evidence type="ECO:0000256" key="12">
    <source>
        <dbReference type="ARBA" id="ARBA00034010"/>
    </source>
</evidence>
<evidence type="ECO:0000256" key="10">
    <source>
        <dbReference type="ARBA" id="ARBA00024699"/>
    </source>
</evidence>
<dbReference type="InterPro" id="IPR000172">
    <property type="entry name" value="GMC_OxRdtase_N"/>
</dbReference>
<dbReference type="Proteomes" id="UP000521872">
    <property type="component" value="Unassembled WGS sequence"/>
</dbReference>
<evidence type="ECO:0000256" key="20">
    <source>
        <dbReference type="SAM" id="SignalP"/>
    </source>
</evidence>
<dbReference type="Gene3D" id="3.50.50.60">
    <property type="entry name" value="FAD/NAD(P)-binding domain"/>
    <property type="match status" value="1"/>
</dbReference>
<evidence type="ECO:0000256" key="5">
    <source>
        <dbReference type="ARBA" id="ARBA00013177"/>
    </source>
</evidence>
<dbReference type="Gene3D" id="4.10.450.10">
    <property type="entry name" value="Glucose Oxidase, domain 2"/>
    <property type="match status" value="1"/>
</dbReference>
<name>A0A8H4QHF2_9AGAR</name>
<comment type="catalytic activity">
    <reaction evidence="12">
        <text>pyranose + acceptor = pyranos-2,3-diulose + reduced acceptor.</text>
        <dbReference type="EC" id="1.1.99.29"/>
    </reaction>
</comment>
<evidence type="ECO:0000256" key="19">
    <source>
        <dbReference type="SAM" id="MobiDB-lite"/>
    </source>
</evidence>
<dbReference type="EMBL" id="JAACJL010000058">
    <property type="protein sequence ID" value="KAF4611180.1"/>
    <property type="molecule type" value="Genomic_DNA"/>
</dbReference>
<evidence type="ECO:0000256" key="3">
    <source>
        <dbReference type="ARBA" id="ARBA00010790"/>
    </source>
</evidence>
<reference evidence="23 24" key="1">
    <citation type="submission" date="2019-12" db="EMBL/GenBank/DDBJ databases">
        <authorList>
            <person name="Floudas D."/>
            <person name="Bentzer J."/>
            <person name="Ahren D."/>
            <person name="Johansson T."/>
            <person name="Persson P."/>
            <person name="Tunlid A."/>
        </authorList>
    </citation>
    <scope>NUCLEOTIDE SEQUENCE [LARGE SCALE GENOMIC DNA]</scope>
    <source>
        <strain evidence="23 24">CBS 102.39</strain>
    </source>
</reference>
<dbReference type="PANTHER" id="PTHR11552">
    <property type="entry name" value="GLUCOSE-METHANOL-CHOLINE GMC OXIDOREDUCTASE"/>
    <property type="match status" value="1"/>
</dbReference>
<dbReference type="Pfam" id="PF05199">
    <property type="entry name" value="GMC_oxred_C"/>
    <property type="match status" value="1"/>
</dbReference>
<comment type="similarity">
    <text evidence="3 18">Belongs to the GMC oxidoreductase family.</text>
</comment>
<dbReference type="PANTHER" id="PTHR11552:SF218">
    <property type="entry name" value="GLUCOSE-METHANOL-CHOLINE OXIDOREDUCTASE N-TERMINAL DOMAIN-CONTAINING PROTEIN"/>
    <property type="match status" value="1"/>
</dbReference>
<evidence type="ECO:0000256" key="13">
    <source>
        <dbReference type="ARBA" id="ARBA00034029"/>
    </source>
</evidence>
<comment type="catalytic activity">
    <reaction evidence="13">
        <text>pyranose + acceptor = pyranos-3-ulose + reduced acceptor.</text>
        <dbReference type="EC" id="1.1.99.29"/>
    </reaction>
</comment>
<dbReference type="SUPFAM" id="SSF51905">
    <property type="entry name" value="FAD/NAD(P)-binding domain"/>
    <property type="match status" value="1"/>
</dbReference>
<organism evidence="23 24">
    <name type="scientific">Agrocybe pediades</name>
    <dbReference type="NCBI Taxonomy" id="84607"/>
    <lineage>
        <taxon>Eukaryota</taxon>
        <taxon>Fungi</taxon>
        <taxon>Dikarya</taxon>
        <taxon>Basidiomycota</taxon>
        <taxon>Agaricomycotina</taxon>
        <taxon>Agaricomycetes</taxon>
        <taxon>Agaricomycetidae</taxon>
        <taxon>Agaricales</taxon>
        <taxon>Agaricineae</taxon>
        <taxon>Strophariaceae</taxon>
        <taxon>Agrocybe</taxon>
    </lineage>
</organism>
<evidence type="ECO:0000256" key="14">
    <source>
        <dbReference type="ARBA" id="ARBA00034050"/>
    </source>
</evidence>
<comment type="catalytic activity">
    <reaction evidence="11">
        <text>pyranose + acceptor = pyranos-2-ulose + reduced acceptor.</text>
        <dbReference type="EC" id="1.1.99.29"/>
    </reaction>
</comment>
<evidence type="ECO:0000256" key="18">
    <source>
        <dbReference type="RuleBase" id="RU003968"/>
    </source>
</evidence>
<dbReference type="PROSITE" id="PS00624">
    <property type="entry name" value="GMC_OXRED_2"/>
    <property type="match status" value="1"/>
</dbReference>
<comment type="catalytic activity">
    <reaction evidence="15">
        <text>a pyranoside + acceptor = a pyranosid-3,4-diulose + reduced acceptor.</text>
        <dbReference type="EC" id="1.1.99.29"/>
    </reaction>
</comment>
<dbReference type="GO" id="GO:0050660">
    <property type="term" value="F:flavin adenine dinucleotide binding"/>
    <property type="evidence" value="ECO:0007669"/>
    <property type="project" value="InterPro"/>
</dbReference>
<evidence type="ECO:0000256" key="15">
    <source>
        <dbReference type="ARBA" id="ARBA00034059"/>
    </source>
</evidence>
<evidence type="ECO:0000256" key="8">
    <source>
        <dbReference type="ARBA" id="ARBA00022827"/>
    </source>
</evidence>
<comment type="cofactor">
    <cofactor evidence="1 17">
        <name>FAD</name>
        <dbReference type="ChEBI" id="CHEBI:57692"/>
    </cofactor>
</comment>
<feature type="compositionally biased region" description="Low complexity" evidence="19">
    <location>
        <begin position="647"/>
        <end position="656"/>
    </location>
</feature>
<comment type="subunit">
    <text evidence="4">Monomer.</text>
</comment>
<feature type="region of interest" description="Disordered" evidence="19">
    <location>
        <begin position="647"/>
        <end position="672"/>
    </location>
</feature>
<gene>
    <name evidence="23" type="ORF">D9613_007287</name>
</gene>
<comment type="catalytic activity">
    <reaction evidence="14">
        <text>a pyranoside + acceptor = a pyranosid-3-ulose + reduced acceptor.</text>
        <dbReference type="EC" id="1.1.99.29"/>
    </reaction>
</comment>
<feature type="domain" description="Glucose-methanol-choline oxidoreductase N-terminal" evidence="21">
    <location>
        <begin position="132"/>
        <end position="155"/>
    </location>
</feature>
<dbReference type="Pfam" id="PF00732">
    <property type="entry name" value="GMC_oxred_N"/>
    <property type="match status" value="1"/>
</dbReference>
<dbReference type="InterPro" id="IPR027424">
    <property type="entry name" value="Glucose_Oxidase_domain_2"/>
</dbReference>
<accession>A0A8H4QHF2</accession>
<dbReference type="PIRSF" id="PIRSF000137">
    <property type="entry name" value="Alcohol_oxidase"/>
    <property type="match status" value="1"/>
</dbReference>